<gene>
    <name evidence="6" type="ORF">EJB05_27452</name>
</gene>
<keyword evidence="7" id="KW-1185">Reference proteome</keyword>
<accession>A0A5J9UMF1</accession>
<comment type="caution">
    <text evidence="6">The sequence shown here is derived from an EMBL/GenBank/DDBJ whole genome shotgun (WGS) entry which is preliminary data.</text>
</comment>
<dbReference type="PROSITE" id="PS50303">
    <property type="entry name" value="PUM_HD"/>
    <property type="match status" value="1"/>
</dbReference>
<evidence type="ECO:0000256" key="1">
    <source>
        <dbReference type="ARBA" id="ARBA00022737"/>
    </source>
</evidence>
<evidence type="ECO:0000313" key="7">
    <source>
        <dbReference type="Proteomes" id="UP000324897"/>
    </source>
</evidence>
<feature type="repeat" description="Pumilio" evidence="4">
    <location>
        <begin position="575"/>
        <end position="611"/>
    </location>
</feature>
<dbReference type="SUPFAM" id="SSF48371">
    <property type="entry name" value="ARM repeat"/>
    <property type="match status" value="1"/>
</dbReference>
<evidence type="ECO:0000313" key="6">
    <source>
        <dbReference type="EMBL" id="TVU24979.1"/>
    </source>
</evidence>
<keyword evidence="2" id="KW-0810">Translation regulation</keyword>
<dbReference type="PROSITE" id="PS50302">
    <property type="entry name" value="PUM"/>
    <property type="match status" value="7"/>
</dbReference>
<proteinExistence type="predicted"/>
<dbReference type="FunFam" id="1.25.10.10:FF:000237">
    <property type="entry name" value="Pumilio homolog 9"/>
    <property type="match status" value="1"/>
</dbReference>
<feature type="domain" description="PUM-HD" evidence="5">
    <location>
        <begin position="402"/>
        <end position="747"/>
    </location>
</feature>
<dbReference type="AlphaFoldDB" id="A0A5J9UMF1"/>
<dbReference type="Gramene" id="TVU24979">
    <property type="protein sequence ID" value="TVU24979"/>
    <property type="gene ID" value="EJB05_27452"/>
</dbReference>
<reference evidence="6 7" key="1">
    <citation type="journal article" date="2019" name="Sci. Rep.">
        <title>A high-quality genome of Eragrostis curvula grass provides insights into Poaceae evolution and supports new strategies to enhance forage quality.</title>
        <authorList>
            <person name="Carballo J."/>
            <person name="Santos B.A.C.M."/>
            <person name="Zappacosta D."/>
            <person name="Garbus I."/>
            <person name="Selva J.P."/>
            <person name="Gallo C.A."/>
            <person name="Diaz A."/>
            <person name="Albertini E."/>
            <person name="Caccamo M."/>
            <person name="Echenique V."/>
        </authorList>
    </citation>
    <scope>NUCLEOTIDE SEQUENCE [LARGE SCALE GENOMIC DNA]</scope>
    <source>
        <strain evidence="7">cv. Victoria</strain>
        <tissue evidence="6">Leaf</tissue>
    </source>
</reference>
<dbReference type="OrthoDB" id="668540at2759"/>
<name>A0A5J9UMF1_9POAL</name>
<feature type="repeat" description="Pumilio" evidence="4">
    <location>
        <begin position="500"/>
        <end position="539"/>
    </location>
</feature>
<feature type="repeat" description="Pumilio" evidence="4">
    <location>
        <begin position="648"/>
        <end position="683"/>
    </location>
</feature>
<keyword evidence="1" id="KW-0677">Repeat</keyword>
<dbReference type="GO" id="GO:0003729">
    <property type="term" value="F:mRNA binding"/>
    <property type="evidence" value="ECO:0007669"/>
    <property type="project" value="TreeGrafter"/>
</dbReference>
<feature type="repeat" description="Pumilio" evidence="4">
    <location>
        <begin position="612"/>
        <end position="647"/>
    </location>
</feature>
<feature type="repeat" description="Pumilio" evidence="4">
    <location>
        <begin position="428"/>
        <end position="463"/>
    </location>
</feature>
<dbReference type="InterPro" id="IPR001313">
    <property type="entry name" value="Pumilio_RNA-bd_rpt"/>
</dbReference>
<organism evidence="6 7">
    <name type="scientific">Eragrostis curvula</name>
    <name type="common">weeping love grass</name>
    <dbReference type="NCBI Taxonomy" id="38414"/>
    <lineage>
        <taxon>Eukaryota</taxon>
        <taxon>Viridiplantae</taxon>
        <taxon>Streptophyta</taxon>
        <taxon>Embryophyta</taxon>
        <taxon>Tracheophyta</taxon>
        <taxon>Spermatophyta</taxon>
        <taxon>Magnoliopsida</taxon>
        <taxon>Liliopsida</taxon>
        <taxon>Poales</taxon>
        <taxon>Poaceae</taxon>
        <taxon>PACMAD clade</taxon>
        <taxon>Chloridoideae</taxon>
        <taxon>Eragrostideae</taxon>
        <taxon>Eragrostidinae</taxon>
        <taxon>Eragrostis</taxon>
    </lineage>
</organism>
<evidence type="ECO:0000256" key="4">
    <source>
        <dbReference type="PROSITE-ProRule" id="PRU00317"/>
    </source>
</evidence>
<dbReference type="CDD" id="cd07920">
    <property type="entry name" value="Pumilio"/>
    <property type="match status" value="1"/>
</dbReference>
<dbReference type="InterPro" id="IPR016024">
    <property type="entry name" value="ARM-type_fold"/>
</dbReference>
<evidence type="ECO:0000259" key="5">
    <source>
        <dbReference type="PROSITE" id="PS50303"/>
    </source>
</evidence>
<evidence type="ECO:0000256" key="3">
    <source>
        <dbReference type="ARBA" id="ARBA00058490"/>
    </source>
</evidence>
<feature type="repeat" description="Pumilio" evidence="4">
    <location>
        <begin position="464"/>
        <end position="499"/>
    </location>
</feature>
<evidence type="ECO:0000256" key="2">
    <source>
        <dbReference type="ARBA" id="ARBA00022845"/>
    </source>
</evidence>
<feature type="repeat" description="Pumilio" evidence="4">
    <location>
        <begin position="684"/>
        <end position="721"/>
    </location>
</feature>
<dbReference type="InterPro" id="IPR033712">
    <property type="entry name" value="Pumilio_RNA-bd"/>
</dbReference>
<comment type="function">
    <text evidence="3">Sequence-specific RNA-binding protein that regulates translation and mRNA stability by binding the 3'-UTR of target mRNAs.</text>
</comment>
<dbReference type="EMBL" id="RWGY01000013">
    <property type="protein sequence ID" value="TVU24979.1"/>
    <property type="molecule type" value="Genomic_DNA"/>
</dbReference>
<dbReference type="GO" id="GO:0005737">
    <property type="term" value="C:cytoplasm"/>
    <property type="evidence" value="ECO:0007669"/>
    <property type="project" value="TreeGrafter"/>
</dbReference>
<dbReference type="InterPro" id="IPR033133">
    <property type="entry name" value="PUM-HD"/>
</dbReference>
<dbReference type="PANTHER" id="PTHR12537:SF147">
    <property type="entry name" value="PUMILIO HOMOLOG 12"/>
    <property type="match status" value="1"/>
</dbReference>
<dbReference type="Proteomes" id="UP000324897">
    <property type="component" value="Chromosome 2"/>
</dbReference>
<dbReference type="GO" id="GO:0006417">
    <property type="term" value="P:regulation of translation"/>
    <property type="evidence" value="ECO:0007669"/>
    <property type="project" value="UniProtKB-KW"/>
</dbReference>
<sequence length="755" mass="83987">MEESQGNQDGSRFGAFVDKVPGAVQGSSAGDMEFHQRSSGSLAAGGYLNGTRPLPSEFALYDASMVGSNQHLYDEQSLISAIEGLNLRTRAADMPNNHRNAALTNGHYPSGRVDVTLDQPRVSATHQDESMPPRFSPAYANQKADELAFENREQPYRFAPHSPHLGNFSRSSRQPNCDVTFSIPYNPSTATASPFQQHCYVDGQSPMYAPYDQSGSNFLPRAQSYSVMQPHYIYPQTHQVTGLDVPRNRRSNQQAAVCTPANGASSYLGTPNFHELGIGDCYLNGATFQGSNGWLNSTFTDRLPSTSYTNGSCGSSDFRQFQQHEKVAYPYGPGLSQHKITGNSTISYPERTIMRTDGVDSVRSIKFFPSANGCADMDQRTNGYGHNYLDIQRNNSFSLDWLKPQFLSKSESESASESPQLTYNSVDEVVGRLCIVATDQNGCRFLQKVFTEGTKDDADKVFAEIIDHITELMVDPFAHYLVQKILDECSNDQRMSIICEITKVPADLLKVSCNMHGTRVVQKVVETINTPEQALKVISALSPGAMRLMTDPNGSHVVHRCLQKLLPEHKAFLLDVAASRYLQLARDRHGCCVLQKCIEHSNEDQKNNLLNNITSGALRLSEDQYGNYVIQFILSLKIEWATSKIVDELEGHFGNLSMQKCGSHVVEQCLKLAPQLVRDRIINELMNDPKLPHVMLDQYGNYVIQTALKESKGVQHSAFVEAIRPHAAALQSNMFGKKVLSRTYLKNKQYRLGIF</sequence>
<dbReference type="Pfam" id="PF00806">
    <property type="entry name" value="PUF"/>
    <property type="match status" value="8"/>
</dbReference>
<dbReference type="InterPro" id="IPR011989">
    <property type="entry name" value="ARM-like"/>
</dbReference>
<protein>
    <recommendedName>
        <fullName evidence="5">PUM-HD domain-containing protein</fullName>
    </recommendedName>
</protein>
<dbReference type="Gene3D" id="1.25.10.10">
    <property type="entry name" value="Leucine-rich Repeat Variant"/>
    <property type="match status" value="1"/>
</dbReference>
<dbReference type="PANTHER" id="PTHR12537">
    <property type="entry name" value="RNA BINDING PROTEIN PUMILIO-RELATED"/>
    <property type="match status" value="1"/>
</dbReference>
<dbReference type="SMART" id="SM00025">
    <property type="entry name" value="Pumilio"/>
    <property type="match status" value="8"/>
</dbReference>